<protein>
    <submittedName>
        <fullName evidence="1 2">Uncharacterized protein</fullName>
    </submittedName>
</protein>
<dbReference type="Proteomes" id="UP000014760">
    <property type="component" value="Unassembled WGS sequence"/>
</dbReference>
<accession>R7TXG9</accession>
<dbReference type="EMBL" id="AMQN01027147">
    <property type="status" value="NOT_ANNOTATED_CDS"/>
    <property type="molecule type" value="Genomic_DNA"/>
</dbReference>
<evidence type="ECO:0000313" key="2">
    <source>
        <dbReference type="EnsemblMetazoa" id="CapteP204257"/>
    </source>
</evidence>
<reference evidence="3" key="1">
    <citation type="submission" date="2012-12" db="EMBL/GenBank/DDBJ databases">
        <authorList>
            <person name="Hellsten U."/>
            <person name="Grimwood J."/>
            <person name="Chapman J.A."/>
            <person name="Shapiro H."/>
            <person name="Aerts A."/>
            <person name="Otillar R.P."/>
            <person name="Terry A.Y."/>
            <person name="Boore J.L."/>
            <person name="Simakov O."/>
            <person name="Marletaz F."/>
            <person name="Cho S.-J."/>
            <person name="Edsinger-Gonzales E."/>
            <person name="Havlak P."/>
            <person name="Kuo D.-H."/>
            <person name="Larsson T."/>
            <person name="Lv J."/>
            <person name="Arendt D."/>
            <person name="Savage R."/>
            <person name="Osoegawa K."/>
            <person name="de Jong P."/>
            <person name="Lindberg D.R."/>
            <person name="Seaver E.C."/>
            <person name="Weisblat D.A."/>
            <person name="Putnam N.H."/>
            <person name="Grigoriev I.V."/>
            <person name="Rokhsar D.S."/>
        </authorList>
    </citation>
    <scope>NUCLEOTIDE SEQUENCE</scope>
    <source>
        <strain evidence="3">I ESC-2004</strain>
    </source>
</reference>
<proteinExistence type="predicted"/>
<evidence type="ECO:0000313" key="3">
    <source>
        <dbReference type="Proteomes" id="UP000014760"/>
    </source>
</evidence>
<reference evidence="2" key="3">
    <citation type="submission" date="2015-06" db="UniProtKB">
        <authorList>
            <consortium name="EnsemblMetazoa"/>
        </authorList>
    </citation>
    <scope>IDENTIFICATION</scope>
</reference>
<keyword evidence="3" id="KW-1185">Reference proteome</keyword>
<dbReference type="HOGENOM" id="CLU_089438_1_0_1"/>
<dbReference type="AlphaFoldDB" id="R7TXG9"/>
<reference evidence="1 3" key="2">
    <citation type="journal article" date="2013" name="Nature">
        <title>Insights into bilaterian evolution from three spiralian genomes.</title>
        <authorList>
            <person name="Simakov O."/>
            <person name="Marletaz F."/>
            <person name="Cho S.J."/>
            <person name="Edsinger-Gonzales E."/>
            <person name="Havlak P."/>
            <person name="Hellsten U."/>
            <person name="Kuo D.H."/>
            <person name="Larsson T."/>
            <person name="Lv J."/>
            <person name="Arendt D."/>
            <person name="Savage R."/>
            <person name="Osoegawa K."/>
            <person name="de Jong P."/>
            <person name="Grimwood J."/>
            <person name="Chapman J.A."/>
            <person name="Shapiro H."/>
            <person name="Aerts A."/>
            <person name="Otillar R.P."/>
            <person name="Terry A.Y."/>
            <person name="Boore J.L."/>
            <person name="Grigoriev I.V."/>
            <person name="Lindberg D.R."/>
            <person name="Seaver E.C."/>
            <person name="Weisblat D.A."/>
            <person name="Putnam N.H."/>
            <person name="Rokhsar D.S."/>
        </authorList>
    </citation>
    <scope>NUCLEOTIDE SEQUENCE</scope>
    <source>
        <strain evidence="1 3">I ESC-2004</strain>
    </source>
</reference>
<sequence length="160" mass="17891">MLESKSGTDSPPSPTFASVVCETVHNSVKTVMQEEMVKNDVIIANVQENNDDVTMVTSLCDKIGFSTKPTNVKRIGKKTNDRHRLLKVSFNSNFDARACCAQYHSATRNDENIPVMQLRLGKTKTEQDAFKRNNNLMYKINQKANEKNAGHAGFASFTFV</sequence>
<dbReference type="EMBL" id="KB308090">
    <property type="protein sequence ID" value="ELT98282.1"/>
    <property type="molecule type" value="Genomic_DNA"/>
</dbReference>
<gene>
    <name evidence="1" type="ORF">CAPTEDRAFT_204257</name>
</gene>
<evidence type="ECO:0000313" key="1">
    <source>
        <dbReference type="EMBL" id="ELT98282.1"/>
    </source>
</evidence>
<organism evidence="1">
    <name type="scientific">Capitella teleta</name>
    <name type="common">Polychaete worm</name>
    <dbReference type="NCBI Taxonomy" id="283909"/>
    <lineage>
        <taxon>Eukaryota</taxon>
        <taxon>Metazoa</taxon>
        <taxon>Spiralia</taxon>
        <taxon>Lophotrochozoa</taxon>
        <taxon>Annelida</taxon>
        <taxon>Polychaeta</taxon>
        <taxon>Sedentaria</taxon>
        <taxon>Scolecida</taxon>
        <taxon>Capitellidae</taxon>
        <taxon>Capitella</taxon>
    </lineage>
</organism>
<name>R7TXG9_CAPTE</name>
<dbReference type="EnsemblMetazoa" id="CapteT204257">
    <property type="protein sequence ID" value="CapteP204257"/>
    <property type="gene ID" value="CapteG204257"/>
</dbReference>